<comment type="caution">
    <text evidence="10">The sequence shown here is derived from an EMBL/GenBank/DDBJ whole genome shotgun (WGS) entry which is preliminary data.</text>
</comment>
<dbReference type="EMBL" id="WITC01000094">
    <property type="protein sequence ID" value="MQX17352.1"/>
    <property type="molecule type" value="Genomic_DNA"/>
</dbReference>
<dbReference type="PANTHER" id="PTHR43357">
    <property type="entry name" value="INNER MEMBRANE ABC TRANSPORTER PERMEASE PROTEIN YDCV"/>
    <property type="match status" value="1"/>
</dbReference>
<keyword evidence="2 8" id="KW-0813">Transport</keyword>
<reference evidence="10 11" key="1">
    <citation type="journal article" date="2013" name="Genome Biol.">
        <title>Comparative genomics of the core and accessory genomes of 48 Sinorhizobium strains comprising five genospecies.</title>
        <authorList>
            <person name="Sugawara M."/>
            <person name="Epstein B."/>
            <person name="Badgley B.D."/>
            <person name="Unno T."/>
            <person name="Xu L."/>
            <person name="Reese J."/>
            <person name="Gyaneshwar P."/>
            <person name="Denny R."/>
            <person name="Mudge J."/>
            <person name="Bharti A.K."/>
            <person name="Farmer A.D."/>
            <person name="May G.D."/>
            <person name="Woodward J.E."/>
            <person name="Medigue C."/>
            <person name="Vallenet D."/>
            <person name="Lajus A."/>
            <person name="Rouy Z."/>
            <person name="Martinez-Vaz B."/>
            <person name="Tiffin P."/>
            <person name="Young N.D."/>
            <person name="Sadowsky M.J."/>
        </authorList>
    </citation>
    <scope>NUCLEOTIDE SEQUENCE [LARGE SCALE GENOMIC DNA]</scope>
    <source>
        <strain evidence="10 11">USDA4894</strain>
    </source>
</reference>
<feature type="transmembrane region" description="Helical" evidence="8">
    <location>
        <begin position="189"/>
        <end position="211"/>
    </location>
</feature>
<dbReference type="CDD" id="cd06261">
    <property type="entry name" value="TM_PBP2"/>
    <property type="match status" value="1"/>
</dbReference>
<comment type="subcellular location">
    <subcellularLocation>
        <location evidence="1">Cell inner membrane</location>
        <topology evidence="1">Multi-pass membrane protein</topology>
    </subcellularLocation>
    <subcellularLocation>
        <location evidence="8">Cell membrane</location>
        <topology evidence="8">Multi-pass membrane protein</topology>
    </subcellularLocation>
</comment>
<dbReference type="Gene3D" id="1.10.3720.10">
    <property type="entry name" value="MetI-like"/>
    <property type="match status" value="1"/>
</dbReference>
<dbReference type="OrthoDB" id="9815533at2"/>
<dbReference type="PANTHER" id="PTHR43357:SF4">
    <property type="entry name" value="INNER MEMBRANE ABC TRANSPORTER PERMEASE PROTEIN YDCV"/>
    <property type="match status" value="1"/>
</dbReference>
<accession>A0A6N7LHT0</accession>
<keyword evidence="3" id="KW-1003">Cell membrane</keyword>
<evidence type="ECO:0000259" key="9">
    <source>
        <dbReference type="PROSITE" id="PS50928"/>
    </source>
</evidence>
<dbReference type="AlphaFoldDB" id="A0A6N7LHT0"/>
<keyword evidence="7 8" id="KW-0472">Membrane</keyword>
<name>A0A6N7LHT0_SINTE</name>
<feature type="transmembrane region" description="Helical" evidence="8">
    <location>
        <begin position="12"/>
        <end position="34"/>
    </location>
</feature>
<dbReference type="PROSITE" id="PS50928">
    <property type="entry name" value="ABC_TM1"/>
    <property type="match status" value="1"/>
</dbReference>
<keyword evidence="4" id="KW-0997">Cell inner membrane</keyword>
<dbReference type="Proteomes" id="UP000439983">
    <property type="component" value="Unassembled WGS sequence"/>
</dbReference>
<evidence type="ECO:0000256" key="8">
    <source>
        <dbReference type="RuleBase" id="RU363032"/>
    </source>
</evidence>
<dbReference type="RefSeq" id="WP_153441232.1">
    <property type="nucleotide sequence ID" value="NZ_JACIGA010000030.1"/>
</dbReference>
<dbReference type="GO" id="GO:0055085">
    <property type="term" value="P:transmembrane transport"/>
    <property type="evidence" value="ECO:0007669"/>
    <property type="project" value="InterPro"/>
</dbReference>
<sequence length="270" mass="29552">MGDTANVRRIRYLLIALVALYLIGPTLVVIWLSFSTDEVLRFPPHLFSWRWYQEFLFDERWNEAVFRSLFVGGLATLFATVIGSIAAFGTARTRLPAKRLVEVFAIAPLVVPPIILATGGYSLFAKLDIIGSNLGLAIMHTVLGVPYVYLIVSSALARTDPSIELAALSLGANRWRTIRDVTIPTNLPAIITGGLFAFLISFDEVVVTVFLSGSLAPTLPVRVFSSLSLAVSPVVAAVSTIQIIIAIALMWLVGMLQRWQRKWAEAVPAI</sequence>
<keyword evidence="11" id="KW-1185">Reference proteome</keyword>
<evidence type="ECO:0000256" key="5">
    <source>
        <dbReference type="ARBA" id="ARBA00022692"/>
    </source>
</evidence>
<evidence type="ECO:0000313" key="10">
    <source>
        <dbReference type="EMBL" id="MQX17352.1"/>
    </source>
</evidence>
<feature type="domain" description="ABC transmembrane type-1" evidence="9">
    <location>
        <begin position="65"/>
        <end position="253"/>
    </location>
</feature>
<gene>
    <name evidence="10" type="ORF">GHK62_22095</name>
</gene>
<evidence type="ECO:0000256" key="1">
    <source>
        <dbReference type="ARBA" id="ARBA00004429"/>
    </source>
</evidence>
<feature type="transmembrane region" description="Helical" evidence="8">
    <location>
        <begin position="100"/>
        <end position="124"/>
    </location>
</feature>
<evidence type="ECO:0000256" key="2">
    <source>
        <dbReference type="ARBA" id="ARBA00022448"/>
    </source>
</evidence>
<evidence type="ECO:0000256" key="7">
    <source>
        <dbReference type="ARBA" id="ARBA00023136"/>
    </source>
</evidence>
<dbReference type="Pfam" id="PF00528">
    <property type="entry name" value="BPD_transp_1"/>
    <property type="match status" value="1"/>
</dbReference>
<evidence type="ECO:0000256" key="4">
    <source>
        <dbReference type="ARBA" id="ARBA00022519"/>
    </source>
</evidence>
<feature type="transmembrane region" description="Helical" evidence="8">
    <location>
        <begin position="64"/>
        <end position="88"/>
    </location>
</feature>
<protein>
    <submittedName>
        <fullName evidence="10">ABC transporter permease subunit</fullName>
    </submittedName>
</protein>
<feature type="transmembrane region" description="Helical" evidence="8">
    <location>
        <begin position="130"/>
        <end position="152"/>
    </location>
</feature>
<evidence type="ECO:0000313" key="11">
    <source>
        <dbReference type="Proteomes" id="UP000439983"/>
    </source>
</evidence>
<feature type="transmembrane region" description="Helical" evidence="8">
    <location>
        <begin position="231"/>
        <end position="253"/>
    </location>
</feature>
<comment type="similarity">
    <text evidence="8">Belongs to the binding-protein-dependent transport system permease family.</text>
</comment>
<dbReference type="GO" id="GO:0005886">
    <property type="term" value="C:plasma membrane"/>
    <property type="evidence" value="ECO:0007669"/>
    <property type="project" value="UniProtKB-SubCell"/>
</dbReference>
<evidence type="ECO:0000256" key="6">
    <source>
        <dbReference type="ARBA" id="ARBA00022989"/>
    </source>
</evidence>
<dbReference type="InterPro" id="IPR035906">
    <property type="entry name" value="MetI-like_sf"/>
</dbReference>
<dbReference type="SUPFAM" id="SSF161098">
    <property type="entry name" value="MetI-like"/>
    <property type="match status" value="1"/>
</dbReference>
<proteinExistence type="inferred from homology"/>
<organism evidence="10 11">
    <name type="scientific">Sinorhizobium terangae</name>
    <dbReference type="NCBI Taxonomy" id="110322"/>
    <lineage>
        <taxon>Bacteria</taxon>
        <taxon>Pseudomonadati</taxon>
        <taxon>Pseudomonadota</taxon>
        <taxon>Alphaproteobacteria</taxon>
        <taxon>Hyphomicrobiales</taxon>
        <taxon>Rhizobiaceae</taxon>
        <taxon>Sinorhizobium/Ensifer group</taxon>
        <taxon>Sinorhizobium</taxon>
    </lineage>
</organism>
<dbReference type="InterPro" id="IPR000515">
    <property type="entry name" value="MetI-like"/>
</dbReference>
<keyword evidence="6 8" id="KW-1133">Transmembrane helix</keyword>
<keyword evidence="5 8" id="KW-0812">Transmembrane</keyword>
<evidence type="ECO:0000256" key="3">
    <source>
        <dbReference type="ARBA" id="ARBA00022475"/>
    </source>
</evidence>